<dbReference type="GO" id="GO:0000723">
    <property type="term" value="P:telomere maintenance"/>
    <property type="evidence" value="ECO:0007669"/>
    <property type="project" value="TreeGrafter"/>
</dbReference>
<feature type="compositionally biased region" description="Basic and acidic residues" evidence="3">
    <location>
        <begin position="1"/>
        <end position="10"/>
    </location>
</feature>
<feature type="region of interest" description="Disordered" evidence="3">
    <location>
        <begin position="355"/>
        <end position="485"/>
    </location>
</feature>
<dbReference type="GO" id="GO:0003697">
    <property type="term" value="F:single-stranded DNA binding"/>
    <property type="evidence" value="ECO:0007669"/>
    <property type="project" value="TreeGrafter"/>
</dbReference>
<comment type="caution">
    <text evidence="4">The sequence shown here is derived from an EMBL/GenBank/DDBJ whole genome shotgun (WGS) entry which is preliminary data.</text>
</comment>
<feature type="compositionally biased region" description="Basic and acidic residues" evidence="3">
    <location>
        <begin position="397"/>
        <end position="408"/>
    </location>
</feature>
<dbReference type="PANTHER" id="PTHR46457">
    <property type="entry name" value="DNA REPAIR PROTEIN RAD51 HOMOLOG 4"/>
    <property type="match status" value="1"/>
</dbReference>
<dbReference type="AlphaFoldDB" id="A0A2A9MFA9"/>
<name>A0A2A9MFA9_BESBE</name>
<dbReference type="RefSeq" id="XP_029218326.1">
    <property type="nucleotide sequence ID" value="XM_029365842.1"/>
</dbReference>
<organism evidence="4 5">
    <name type="scientific">Besnoitia besnoiti</name>
    <name type="common">Apicomplexan protozoan</name>
    <dbReference type="NCBI Taxonomy" id="94643"/>
    <lineage>
        <taxon>Eukaryota</taxon>
        <taxon>Sar</taxon>
        <taxon>Alveolata</taxon>
        <taxon>Apicomplexa</taxon>
        <taxon>Conoidasida</taxon>
        <taxon>Coccidia</taxon>
        <taxon>Eucoccidiorida</taxon>
        <taxon>Eimeriorina</taxon>
        <taxon>Sarcocystidae</taxon>
        <taxon>Besnoitia</taxon>
    </lineage>
</organism>
<dbReference type="GO" id="GO:0000724">
    <property type="term" value="P:double-strand break repair via homologous recombination"/>
    <property type="evidence" value="ECO:0007669"/>
    <property type="project" value="TreeGrafter"/>
</dbReference>
<reference evidence="4 5" key="1">
    <citation type="submission" date="2017-09" db="EMBL/GenBank/DDBJ databases">
        <title>Genome sequencing of Besnoitia besnoiti strain Bb-Ger1.</title>
        <authorList>
            <person name="Schares G."/>
            <person name="Venepally P."/>
            <person name="Lorenzi H.A."/>
        </authorList>
    </citation>
    <scope>NUCLEOTIDE SEQUENCE [LARGE SCALE GENOMIC DNA]</scope>
    <source>
        <strain evidence="4 5">Bb-Ger1</strain>
    </source>
</reference>
<dbReference type="KEGG" id="bbes:BESB_074690"/>
<keyword evidence="5" id="KW-1185">Reference proteome</keyword>
<protein>
    <submittedName>
        <fullName evidence="4">Uncharacterized protein</fullName>
    </submittedName>
</protein>
<feature type="region of interest" description="Disordered" evidence="3">
    <location>
        <begin position="1"/>
        <end position="21"/>
    </location>
</feature>
<proteinExistence type="predicted"/>
<dbReference type="GO" id="GO:0005815">
    <property type="term" value="C:microtubule organizing center"/>
    <property type="evidence" value="ECO:0007669"/>
    <property type="project" value="TreeGrafter"/>
</dbReference>
<dbReference type="GO" id="GO:0008094">
    <property type="term" value="F:ATP-dependent activity, acting on DNA"/>
    <property type="evidence" value="ECO:0007669"/>
    <property type="project" value="TreeGrafter"/>
</dbReference>
<dbReference type="InterPro" id="IPR027417">
    <property type="entry name" value="P-loop_NTPase"/>
</dbReference>
<evidence type="ECO:0000313" key="4">
    <source>
        <dbReference type="EMBL" id="PFH34317.1"/>
    </source>
</evidence>
<evidence type="ECO:0000256" key="1">
    <source>
        <dbReference type="ARBA" id="ARBA00004123"/>
    </source>
</evidence>
<dbReference type="GO" id="GO:0005657">
    <property type="term" value="C:replication fork"/>
    <property type="evidence" value="ECO:0007669"/>
    <property type="project" value="TreeGrafter"/>
</dbReference>
<dbReference type="PANTHER" id="PTHR46457:SF1">
    <property type="entry name" value="DNA REPAIR PROTEIN RAD51 HOMOLOG 4"/>
    <property type="match status" value="1"/>
</dbReference>
<dbReference type="InterPro" id="IPR051988">
    <property type="entry name" value="HRR_RAD51_Paralog"/>
</dbReference>
<evidence type="ECO:0000256" key="3">
    <source>
        <dbReference type="SAM" id="MobiDB-lite"/>
    </source>
</evidence>
<feature type="region of interest" description="Disordered" evidence="3">
    <location>
        <begin position="112"/>
        <end position="233"/>
    </location>
</feature>
<feature type="compositionally biased region" description="Low complexity" evidence="3">
    <location>
        <begin position="473"/>
        <end position="482"/>
    </location>
</feature>
<dbReference type="GO" id="GO:0033063">
    <property type="term" value="C:Rad51B-Rad51C-Rad51D-XRCC2 complex"/>
    <property type="evidence" value="ECO:0007669"/>
    <property type="project" value="TreeGrafter"/>
</dbReference>
<dbReference type="OrthoDB" id="331435at2759"/>
<sequence>MAEEKLRDSQTRSGVPPSPPAVELHLEERLQQFLMRHDFRTLESIAAADLRALGLNCEDTGKIHAACASALLSESPRLPPLAVSSPFSLPSFALATAAELLGLEARERRRARRAEASSPFSASASAASSSPSRPVSSSAPLRQTPETLSVRSSPYSSSSSEARGPCSSPAASESNREPSPCAESLGGVGERDETDTRPQRKRDPVQQRHNDPGKRGEANSHDRPTSWTSGSANLDRLLGGRGWRAGEVVELFGAEGGAALTEVLIACLAQALLASERASVLFVSCRGFLPLARVKTLLSQSVKRRQSPLSAASSFSSPAEAPQEGDGDLLSLLRRFRLATCCSLEELPLVLQETKQRLRRSRQEGAAARKRARHAPEPNPEADEETDLRQGCGARQVDQREDFADASRKGAVQRASGEEREAKAEAQAAKTREKAEDGDRVANERRAETMRGRAASLACGTEAAECTPEGKQARPSAARSPSSGGGHLAAVAIDGISLLLLPHAMLDGNAVLQEVWRLLRQFAVASSSLVLTTNHTVSADATSSEASAVCEPSPRCVPLLPFALPPLMTKRPGLGAAWSRCAHHQQLQVDLLAGRQRHRGRTESPCGSSVESGYLARVAVIRSPRQAAGLADFVWLDEHAGVKDPPLSWLRRGETDADAGLRGDARQFPGL</sequence>
<dbReference type="SUPFAM" id="SSF52540">
    <property type="entry name" value="P-loop containing nucleoside triphosphate hydrolases"/>
    <property type="match status" value="1"/>
</dbReference>
<feature type="compositionally biased region" description="Basic and acidic residues" evidence="3">
    <location>
        <begin position="189"/>
        <end position="224"/>
    </location>
</feature>
<dbReference type="EMBL" id="NWUJ01000007">
    <property type="protein sequence ID" value="PFH34317.1"/>
    <property type="molecule type" value="Genomic_DNA"/>
</dbReference>
<dbReference type="Proteomes" id="UP000224006">
    <property type="component" value="Unassembled WGS sequence"/>
</dbReference>
<keyword evidence="2" id="KW-0539">Nucleus</keyword>
<gene>
    <name evidence="4" type="ORF">BESB_074690</name>
</gene>
<dbReference type="GO" id="GO:0007131">
    <property type="term" value="P:reciprocal meiotic recombination"/>
    <property type="evidence" value="ECO:0007669"/>
    <property type="project" value="TreeGrafter"/>
</dbReference>
<accession>A0A2A9MFA9</accession>
<feature type="compositionally biased region" description="Low complexity" evidence="3">
    <location>
        <begin position="116"/>
        <end position="142"/>
    </location>
</feature>
<feature type="compositionally biased region" description="Basic and acidic residues" evidence="3">
    <location>
        <begin position="416"/>
        <end position="451"/>
    </location>
</feature>
<evidence type="ECO:0000313" key="5">
    <source>
        <dbReference type="Proteomes" id="UP000224006"/>
    </source>
</evidence>
<dbReference type="Gene3D" id="3.40.50.300">
    <property type="entry name" value="P-loop containing nucleotide triphosphate hydrolases"/>
    <property type="match status" value="1"/>
</dbReference>
<dbReference type="GeneID" id="40312395"/>
<feature type="compositionally biased region" description="Low complexity" evidence="3">
    <location>
        <begin position="149"/>
        <end position="160"/>
    </location>
</feature>
<dbReference type="GO" id="GO:0042148">
    <property type="term" value="P:DNA strand invasion"/>
    <property type="evidence" value="ECO:0007669"/>
    <property type="project" value="TreeGrafter"/>
</dbReference>
<evidence type="ECO:0000256" key="2">
    <source>
        <dbReference type="ARBA" id="ARBA00023242"/>
    </source>
</evidence>
<dbReference type="GO" id="GO:0000400">
    <property type="term" value="F:four-way junction DNA binding"/>
    <property type="evidence" value="ECO:0007669"/>
    <property type="project" value="TreeGrafter"/>
</dbReference>
<dbReference type="VEuPathDB" id="ToxoDB:BESB_074690"/>
<comment type="subcellular location">
    <subcellularLocation>
        <location evidence="1">Nucleus</location>
    </subcellularLocation>
</comment>